<feature type="transmembrane region" description="Helical" evidence="7">
    <location>
        <begin position="466"/>
        <end position="490"/>
    </location>
</feature>
<feature type="region of interest" description="Disordered" evidence="6">
    <location>
        <begin position="1"/>
        <end position="48"/>
    </location>
</feature>
<dbReference type="PANTHER" id="PTHR23501:SF191">
    <property type="entry name" value="VACUOLAR BASIC AMINO ACID TRANSPORTER 4"/>
    <property type="match status" value="1"/>
</dbReference>
<gene>
    <name evidence="9" type="ORF">H4R26_000673</name>
</gene>
<dbReference type="GO" id="GO:0012505">
    <property type="term" value="C:endomembrane system"/>
    <property type="evidence" value="ECO:0007669"/>
    <property type="project" value="UniProtKB-SubCell"/>
</dbReference>
<accession>A0A9W8BHW1</accession>
<feature type="transmembrane region" description="Helical" evidence="7">
    <location>
        <begin position="100"/>
        <end position="119"/>
    </location>
</feature>
<feature type="compositionally biased region" description="Low complexity" evidence="6">
    <location>
        <begin position="83"/>
        <end position="92"/>
    </location>
</feature>
<feature type="domain" description="Major facilitator superfamily (MFS) profile" evidence="8">
    <location>
        <begin position="106"/>
        <end position="600"/>
    </location>
</feature>
<feature type="transmembrane region" description="Helical" evidence="7">
    <location>
        <begin position="402"/>
        <end position="428"/>
    </location>
</feature>
<feature type="compositionally biased region" description="Low complexity" evidence="6">
    <location>
        <begin position="31"/>
        <end position="43"/>
    </location>
</feature>
<dbReference type="PRINTS" id="PR01036">
    <property type="entry name" value="TCRTETB"/>
</dbReference>
<feature type="transmembrane region" description="Helical" evidence="7">
    <location>
        <begin position="435"/>
        <end position="454"/>
    </location>
</feature>
<dbReference type="InterPro" id="IPR011701">
    <property type="entry name" value="MFS"/>
</dbReference>
<evidence type="ECO:0000256" key="4">
    <source>
        <dbReference type="ARBA" id="ARBA00022989"/>
    </source>
</evidence>
<dbReference type="GO" id="GO:0005886">
    <property type="term" value="C:plasma membrane"/>
    <property type="evidence" value="ECO:0007669"/>
    <property type="project" value="TreeGrafter"/>
</dbReference>
<dbReference type="PANTHER" id="PTHR23501">
    <property type="entry name" value="MAJOR FACILITATOR SUPERFAMILY"/>
    <property type="match status" value="1"/>
</dbReference>
<organism evidence="9 10">
    <name type="scientific">Coemansia thaxteri</name>
    <dbReference type="NCBI Taxonomy" id="2663907"/>
    <lineage>
        <taxon>Eukaryota</taxon>
        <taxon>Fungi</taxon>
        <taxon>Fungi incertae sedis</taxon>
        <taxon>Zoopagomycota</taxon>
        <taxon>Kickxellomycotina</taxon>
        <taxon>Kickxellomycetes</taxon>
        <taxon>Kickxellales</taxon>
        <taxon>Kickxellaceae</taxon>
        <taxon>Coemansia</taxon>
    </lineage>
</organism>
<dbReference type="InterPro" id="IPR036259">
    <property type="entry name" value="MFS_trans_sf"/>
</dbReference>
<feature type="transmembrane region" description="Helical" evidence="7">
    <location>
        <begin position="229"/>
        <end position="247"/>
    </location>
</feature>
<dbReference type="PROSITE" id="PS50850">
    <property type="entry name" value="MFS"/>
    <property type="match status" value="1"/>
</dbReference>
<evidence type="ECO:0000313" key="9">
    <source>
        <dbReference type="EMBL" id="KAJ2007594.1"/>
    </source>
</evidence>
<dbReference type="EMBL" id="JANBQF010000022">
    <property type="protein sequence ID" value="KAJ2007594.1"/>
    <property type="molecule type" value="Genomic_DNA"/>
</dbReference>
<dbReference type="Proteomes" id="UP001150907">
    <property type="component" value="Unassembled WGS sequence"/>
</dbReference>
<evidence type="ECO:0000256" key="6">
    <source>
        <dbReference type="SAM" id="MobiDB-lite"/>
    </source>
</evidence>
<keyword evidence="4 7" id="KW-1133">Transmembrane helix</keyword>
<keyword evidence="5 7" id="KW-0472">Membrane</keyword>
<dbReference type="GO" id="GO:0022857">
    <property type="term" value="F:transmembrane transporter activity"/>
    <property type="evidence" value="ECO:0007669"/>
    <property type="project" value="InterPro"/>
</dbReference>
<evidence type="ECO:0000259" key="8">
    <source>
        <dbReference type="PROSITE" id="PS50850"/>
    </source>
</evidence>
<name>A0A9W8BHW1_9FUNG</name>
<keyword evidence="10" id="KW-1185">Reference proteome</keyword>
<feature type="transmembrane region" description="Helical" evidence="7">
    <location>
        <begin position="171"/>
        <end position="190"/>
    </location>
</feature>
<comment type="caution">
    <text evidence="9">The sequence shown here is derived from an EMBL/GenBank/DDBJ whole genome shotgun (WGS) entry which is preliminary data.</text>
</comment>
<feature type="transmembrane region" description="Helical" evidence="7">
    <location>
        <begin position="576"/>
        <end position="595"/>
    </location>
</feature>
<evidence type="ECO:0000256" key="2">
    <source>
        <dbReference type="ARBA" id="ARBA00022448"/>
    </source>
</evidence>
<dbReference type="Gene3D" id="1.20.1720.10">
    <property type="entry name" value="Multidrug resistance protein D"/>
    <property type="match status" value="1"/>
</dbReference>
<feature type="transmembrane region" description="Helical" evidence="7">
    <location>
        <begin position="298"/>
        <end position="319"/>
    </location>
</feature>
<dbReference type="OrthoDB" id="10021397at2759"/>
<evidence type="ECO:0000256" key="3">
    <source>
        <dbReference type="ARBA" id="ARBA00022692"/>
    </source>
</evidence>
<feature type="transmembrane region" description="Helical" evidence="7">
    <location>
        <begin position="502"/>
        <end position="524"/>
    </location>
</feature>
<dbReference type="InterPro" id="IPR020846">
    <property type="entry name" value="MFS_dom"/>
</dbReference>
<keyword evidence="2" id="KW-0813">Transport</keyword>
<reference evidence="9" key="1">
    <citation type="submission" date="2022-07" db="EMBL/GenBank/DDBJ databases">
        <title>Phylogenomic reconstructions and comparative analyses of Kickxellomycotina fungi.</title>
        <authorList>
            <person name="Reynolds N.K."/>
            <person name="Stajich J.E."/>
            <person name="Barry K."/>
            <person name="Grigoriev I.V."/>
            <person name="Crous P."/>
            <person name="Smith M.E."/>
        </authorList>
    </citation>
    <scope>NUCLEOTIDE SEQUENCE</scope>
    <source>
        <strain evidence="9">IMI 214461</strain>
    </source>
</reference>
<feature type="transmembrane region" description="Helical" evidence="7">
    <location>
        <begin position="369"/>
        <end position="390"/>
    </location>
</feature>
<dbReference type="SUPFAM" id="SSF103473">
    <property type="entry name" value="MFS general substrate transporter"/>
    <property type="match status" value="1"/>
</dbReference>
<dbReference type="Gene3D" id="1.20.1250.20">
    <property type="entry name" value="MFS general substrate transporter like domains"/>
    <property type="match status" value="1"/>
</dbReference>
<evidence type="ECO:0000313" key="10">
    <source>
        <dbReference type="Proteomes" id="UP001150907"/>
    </source>
</evidence>
<keyword evidence="3 7" id="KW-0812">Transmembrane</keyword>
<proteinExistence type="predicted"/>
<feature type="transmembrane region" description="Helical" evidence="7">
    <location>
        <begin position="331"/>
        <end position="349"/>
    </location>
</feature>
<dbReference type="AlphaFoldDB" id="A0A9W8BHW1"/>
<dbReference type="Pfam" id="PF07690">
    <property type="entry name" value="MFS_1"/>
    <property type="match status" value="1"/>
</dbReference>
<feature type="transmembrane region" description="Helical" evidence="7">
    <location>
        <begin position="196"/>
        <end position="217"/>
    </location>
</feature>
<feature type="region of interest" description="Disordered" evidence="6">
    <location>
        <begin position="60"/>
        <end position="92"/>
    </location>
</feature>
<protein>
    <recommendedName>
        <fullName evidence="8">Major facilitator superfamily (MFS) profile domain-containing protein</fullName>
    </recommendedName>
</protein>
<feature type="transmembrane region" description="Helical" evidence="7">
    <location>
        <begin position="139"/>
        <end position="159"/>
    </location>
</feature>
<comment type="subcellular location">
    <subcellularLocation>
        <location evidence="1">Endomembrane system</location>
        <topology evidence="1">Multi-pass membrane protein</topology>
    </subcellularLocation>
</comment>
<evidence type="ECO:0000256" key="1">
    <source>
        <dbReference type="ARBA" id="ARBA00004127"/>
    </source>
</evidence>
<evidence type="ECO:0000256" key="5">
    <source>
        <dbReference type="ARBA" id="ARBA00023136"/>
    </source>
</evidence>
<feature type="transmembrane region" description="Helical" evidence="7">
    <location>
        <begin position="259"/>
        <end position="278"/>
    </location>
</feature>
<sequence>MQEAGSGSSKRDSAARETMVSERTAQGSGGSISNSSGGSISHSTEGDILNSTEDVVISKDSKYHSSSTVEDVTSKDTPPPDDPTAADADADAPLPSKSNLARIVITVLVLALALFIAAIDQTIVATATVRISEDFGALALAPWLATAYLLSSTALQPITGRLSDIVGRAPVLITGLAVFAAGSLTCAVAPSMGALLAGRAVAGVGAAAVIGLTLVIVADAVPLRSRGPAMAVFSLVFSTASVVGPLLGGAFADRVSWRWIFWISEPITAVVIVGVLLLKINRKPQSALGGARVLLAQIDYAGIALLVAGLLCVLLGLTLPSASGHAWRSGAVVACLACGSALIVIFAYVECRVARDPVVPPRLFRNRSVGAMMGASFFMGACLFVPIYYVPVYYGVVRNASATAAGIALLPFVIGITITSVASGVLVMRFGVYRPFMWAGTGVCAVGVGLLPLLHRESGVAARVGFLLVAGLGVGAFIQLSLIAAQAAVAPADMATTTSVLTFFRSIGSVVGMAAMQTVMYATLRSHVLPLRDHHPVKHHAVIAASLNNPSLIYAHDVPLRLRDEIIDAYMTSLRYVFLALVPFAVLMFLCSLPVQHNELSRRTPAPDDPAPASVAAAV</sequence>
<evidence type="ECO:0000256" key="7">
    <source>
        <dbReference type="SAM" id="Phobius"/>
    </source>
</evidence>